<proteinExistence type="predicted"/>
<accession>A0AAU9IUD8</accession>
<gene>
    <name evidence="1" type="ORF">BSTOLATCC_MIC18888</name>
</gene>
<evidence type="ECO:0008006" key="3">
    <source>
        <dbReference type="Google" id="ProtNLM"/>
    </source>
</evidence>
<reference evidence="1" key="1">
    <citation type="submission" date="2021-09" db="EMBL/GenBank/DDBJ databases">
        <authorList>
            <consortium name="AG Swart"/>
            <person name="Singh M."/>
            <person name="Singh A."/>
            <person name="Seah K."/>
            <person name="Emmerich C."/>
        </authorList>
    </citation>
    <scope>NUCLEOTIDE SEQUENCE</scope>
    <source>
        <strain evidence="1">ATCC30299</strain>
    </source>
</reference>
<evidence type="ECO:0000313" key="1">
    <source>
        <dbReference type="EMBL" id="CAG9317645.1"/>
    </source>
</evidence>
<sequence length="146" mass="16588">MNIQPLQLAVKYNPPRLCLIYNNGNEQFYHDFNISKEDLTLTTEKIYHKLNLDHPGYLTQIDAGQVLKLIELIKNKQSKDSKPSRVSKLRDMVEGARMDGNIGREVNKPNSRNWAGGKGEAAGKFDFEEIDKQLENDSGSDHSIDL</sequence>
<evidence type="ECO:0000313" key="2">
    <source>
        <dbReference type="Proteomes" id="UP001162131"/>
    </source>
</evidence>
<name>A0AAU9IUD8_9CILI</name>
<protein>
    <recommendedName>
        <fullName evidence="3">Centrosomal protein of 19 kDa</fullName>
    </recommendedName>
</protein>
<dbReference type="AlphaFoldDB" id="A0AAU9IUD8"/>
<dbReference type="Proteomes" id="UP001162131">
    <property type="component" value="Unassembled WGS sequence"/>
</dbReference>
<organism evidence="1 2">
    <name type="scientific">Blepharisma stoltei</name>
    <dbReference type="NCBI Taxonomy" id="1481888"/>
    <lineage>
        <taxon>Eukaryota</taxon>
        <taxon>Sar</taxon>
        <taxon>Alveolata</taxon>
        <taxon>Ciliophora</taxon>
        <taxon>Postciliodesmatophora</taxon>
        <taxon>Heterotrichea</taxon>
        <taxon>Heterotrichida</taxon>
        <taxon>Blepharismidae</taxon>
        <taxon>Blepharisma</taxon>
    </lineage>
</organism>
<dbReference type="EMBL" id="CAJZBQ010000018">
    <property type="protein sequence ID" value="CAG9317645.1"/>
    <property type="molecule type" value="Genomic_DNA"/>
</dbReference>
<comment type="caution">
    <text evidence="1">The sequence shown here is derived from an EMBL/GenBank/DDBJ whole genome shotgun (WGS) entry which is preliminary data.</text>
</comment>
<keyword evidence="2" id="KW-1185">Reference proteome</keyword>